<gene>
    <name evidence="2" type="primary">TTPAL</name>
    <name evidence="2" type="ORF">TNIN_74661</name>
</gene>
<proteinExistence type="predicted"/>
<dbReference type="Gene3D" id="1.20.5.1200">
    <property type="entry name" value="Alpha-tocopherol transfer"/>
    <property type="match status" value="1"/>
</dbReference>
<evidence type="ECO:0000313" key="3">
    <source>
        <dbReference type="Proteomes" id="UP000886998"/>
    </source>
</evidence>
<dbReference type="Pfam" id="PF00650">
    <property type="entry name" value="CRAL_TRIO"/>
    <property type="match status" value="1"/>
</dbReference>
<dbReference type="PANTHER" id="PTHR10174">
    <property type="entry name" value="ALPHA-TOCOPHEROL TRANSFER PROTEIN-RELATED"/>
    <property type="match status" value="1"/>
</dbReference>
<dbReference type="InterPro" id="IPR011074">
    <property type="entry name" value="CRAL/TRIO_N_dom"/>
</dbReference>
<sequence>MELLPAWMKGTTPEMDKKAEKELGENPERRAEALKELRILIKEEPGFQPLMEEEFLIRFLRGRKYDVDRAFNTVKNYYSLKSRYSGIITDFTPKDLKFILEMDKVFISPKRARDGEGILISFLGSFDTDVCTIEQHIAACLIGIEVGLETEGSQICGSHCVIDMKGMTFKKLKHFCHPSLITFVARFAQDVVPCRINGVHFVNEPFYFGATYNIIKPFFSKKLRERMHFHSTDLESLHKYLPPETLPEELGGHLGKKDFQDFRTMMLQNNALLDRLNTYVFEGKKSSNQSNNSCPKLDLNTDVTTRTLFNVTPP</sequence>
<dbReference type="OrthoDB" id="6417298at2759"/>
<evidence type="ECO:0000259" key="1">
    <source>
        <dbReference type="PROSITE" id="PS50191"/>
    </source>
</evidence>
<dbReference type="InterPro" id="IPR036273">
    <property type="entry name" value="CRAL/TRIO_N_dom_sf"/>
</dbReference>
<dbReference type="Proteomes" id="UP000886998">
    <property type="component" value="Unassembled WGS sequence"/>
</dbReference>
<feature type="domain" description="CRAL-TRIO" evidence="1">
    <location>
        <begin position="95"/>
        <end position="258"/>
    </location>
</feature>
<accession>A0A8X6Y8Q6</accession>
<name>A0A8X6Y8Q6_9ARAC</name>
<dbReference type="SMART" id="SM01100">
    <property type="entry name" value="CRAL_TRIO_N"/>
    <property type="match status" value="1"/>
</dbReference>
<dbReference type="Gene3D" id="3.40.525.10">
    <property type="entry name" value="CRAL-TRIO lipid binding domain"/>
    <property type="match status" value="1"/>
</dbReference>
<dbReference type="PANTHER" id="PTHR10174:SF130">
    <property type="entry name" value="ALPHA-TOCOPHEROL TRANSFER PROTEIN-LIKE"/>
    <property type="match status" value="1"/>
</dbReference>
<dbReference type="SUPFAM" id="SSF52087">
    <property type="entry name" value="CRAL/TRIO domain"/>
    <property type="match status" value="1"/>
</dbReference>
<dbReference type="Gene3D" id="1.10.8.20">
    <property type="entry name" value="N-terminal domain of phosphatidylinositol transfer protein sec14p"/>
    <property type="match status" value="1"/>
</dbReference>
<dbReference type="EMBL" id="BMAV01016741">
    <property type="protein sequence ID" value="GFY67778.1"/>
    <property type="molecule type" value="Genomic_DNA"/>
</dbReference>
<dbReference type="PRINTS" id="PR00180">
    <property type="entry name" value="CRETINALDHBP"/>
</dbReference>
<dbReference type="SUPFAM" id="SSF46938">
    <property type="entry name" value="CRAL/TRIO N-terminal domain"/>
    <property type="match status" value="1"/>
</dbReference>
<dbReference type="PROSITE" id="PS50191">
    <property type="entry name" value="CRAL_TRIO"/>
    <property type="match status" value="1"/>
</dbReference>
<comment type="caution">
    <text evidence="2">The sequence shown here is derived from an EMBL/GenBank/DDBJ whole genome shotgun (WGS) entry which is preliminary data.</text>
</comment>
<protein>
    <submittedName>
        <fullName evidence="2">Alpha-tocopherol transfer protein-like</fullName>
    </submittedName>
</protein>
<reference evidence="2" key="1">
    <citation type="submission" date="2020-08" db="EMBL/GenBank/DDBJ databases">
        <title>Multicomponent nature underlies the extraordinary mechanical properties of spider dragline silk.</title>
        <authorList>
            <person name="Kono N."/>
            <person name="Nakamura H."/>
            <person name="Mori M."/>
            <person name="Yoshida Y."/>
            <person name="Ohtoshi R."/>
            <person name="Malay A.D."/>
            <person name="Moran D.A.P."/>
            <person name="Tomita M."/>
            <person name="Numata K."/>
            <person name="Arakawa K."/>
        </authorList>
    </citation>
    <scope>NUCLEOTIDE SEQUENCE</scope>
</reference>
<dbReference type="AlphaFoldDB" id="A0A8X6Y8Q6"/>
<dbReference type="GO" id="GO:0016020">
    <property type="term" value="C:membrane"/>
    <property type="evidence" value="ECO:0007669"/>
    <property type="project" value="TreeGrafter"/>
</dbReference>
<keyword evidence="3" id="KW-1185">Reference proteome</keyword>
<dbReference type="CDD" id="cd00170">
    <property type="entry name" value="SEC14"/>
    <property type="match status" value="1"/>
</dbReference>
<organism evidence="2 3">
    <name type="scientific">Trichonephila inaurata madagascariensis</name>
    <dbReference type="NCBI Taxonomy" id="2747483"/>
    <lineage>
        <taxon>Eukaryota</taxon>
        <taxon>Metazoa</taxon>
        <taxon>Ecdysozoa</taxon>
        <taxon>Arthropoda</taxon>
        <taxon>Chelicerata</taxon>
        <taxon>Arachnida</taxon>
        <taxon>Araneae</taxon>
        <taxon>Araneomorphae</taxon>
        <taxon>Entelegynae</taxon>
        <taxon>Araneoidea</taxon>
        <taxon>Nephilidae</taxon>
        <taxon>Trichonephila</taxon>
        <taxon>Trichonephila inaurata</taxon>
    </lineage>
</organism>
<dbReference type="InterPro" id="IPR001251">
    <property type="entry name" value="CRAL-TRIO_dom"/>
</dbReference>
<dbReference type="SMART" id="SM00516">
    <property type="entry name" value="SEC14"/>
    <property type="match status" value="1"/>
</dbReference>
<dbReference type="InterPro" id="IPR036865">
    <property type="entry name" value="CRAL-TRIO_dom_sf"/>
</dbReference>
<evidence type="ECO:0000313" key="2">
    <source>
        <dbReference type="EMBL" id="GFY67778.1"/>
    </source>
</evidence>
<dbReference type="GO" id="GO:1902936">
    <property type="term" value="F:phosphatidylinositol bisphosphate binding"/>
    <property type="evidence" value="ECO:0007669"/>
    <property type="project" value="TreeGrafter"/>
</dbReference>